<feature type="transmembrane region" description="Helical" evidence="1">
    <location>
        <begin position="166"/>
        <end position="187"/>
    </location>
</feature>
<feature type="transmembrane region" description="Helical" evidence="1">
    <location>
        <begin position="281"/>
        <end position="299"/>
    </location>
</feature>
<gene>
    <name evidence="3" type="ORF">CEUSTIGMA_g3444.t1</name>
</gene>
<dbReference type="EMBL" id="BEGY01000015">
    <property type="protein sequence ID" value="GAX76001.1"/>
    <property type="molecule type" value="Genomic_DNA"/>
</dbReference>
<reference evidence="3 4" key="1">
    <citation type="submission" date="2017-08" db="EMBL/GenBank/DDBJ databases">
        <title>Acidophilic green algal genome provides insights into adaptation to an acidic environment.</title>
        <authorList>
            <person name="Hirooka S."/>
            <person name="Hirose Y."/>
            <person name="Kanesaki Y."/>
            <person name="Higuchi S."/>
            <person name="Fujiwara T."/>
            <person name="Onuma R."/>
            <person name="Era A."/>
            <person name="Ohbayashi R."/>
            <person name="Uzuka A."/>
            <person name="Nozaki H."/>
            <person name="Yoshikawa H."/>
            <person name="Miyagishima S.Y."/>
        </authorList>
    </citation>
    <scope>NUCLEOTIDE SEQUENCE [LARGE SCALE GENOMIC DNA]</scope>
    <source>
        <strain evidence="3 4">NIES-2499</strain>
    </source>
</reference>
<evidence type="ECO:0000256" key="1">
    <source>
        <dbReference type="SAM" id="Phobius"/>
    </source>
</evidence>
<evidence type="ECO:0000313" key="3">
    <source>
        <dbReference type="EMBL" id="GAX76001.1"/>
    </source>
</evidence>
<dbReference type="Proteomes" id="UP000232323">
    <property type="component" value="Unassembled WGS sequence"/>
</dbReference>
<dbReference type="InterPro" id="IPR003675">
    <property type="entry name" value="Rce1/LyrA-like_dom"/>
</dbReference>
<dbReference type="OrthoDB" id="545347at2759"/>
<sequence length="326" mass="34467">MKTLFATNFSLRFDAFAKAVVLKNHSPLDHACLNSARLRTKCFSFERNTPNGNRGLKNDSDDTGAQPILATPQPNFLDGINWYCYVVLGLIFVTDFTPFGLLIRAGASPSLADGAIAAGSGSSFSAAVWLAVLQWLGFVLPTLNYIRSKGWNFRQVLRLEPTSMTFALGSGAAGAGLWVVIASALAAKSGVSLWDPSVTLQEAAAGGSAGQSVLETLVGRPENWQQWLQLVLTTAVSPAVAEEVMFRGFLLTAILQRMGRVDAVLLAGALFSAAHLDPQQFFGLSIMGFAAGGVALWSGSVLPAIALHVGYNLAALTAGVLLPLPQ</sequence>
<evidence type="ECO:0000313" key="4">
    <source>
        <dbReference type="Proteomes" id="UP000232323"/>
    </source>
</evidence>
<dbReference type="PANTHER" id="PTHR43592">
    <property type="entry name" value="CAAX AMINO TERMINAL PROTEASE"/>
    <property type="match status" value="1"/>
</dbReference>
<feature type="domain" description="CAAX prenyl protease 2/Lysostaphin resistance protein A-like" evidence="2">
    <location>
        <begin position="226"/>
        <end position="313"/>
    </location>
</feature>
<keyword evidence="4" id="KW-1185">Reference proteome</keyword>
<evidence type="ECO:0000259" key="2">
    <source>
        <dbReference type="Pfam" id="PF02517"/>
    </source>
</evidence>
<accession>A0A250WYT9</accession>
<dbReference type="GO" id="GO:0080120">
    <property type="term" value="P:CAAX-box protein maturation"/>
    <property type="evidence" value="ECO:0007669"/>
    <property type="project" value="UniProtKB-ARBA"/>
</dbReference>
<dbReference type="AlphaFoldDB" id="A0A250WYT9"/>
<dbReference type="Pfam" id="PF02517">
    <property type="entry name" value="Rce1-like"/>
    <property type="match status" value="1"/>
</dbReference>
<proteinExistence type="predicted"/>
<name>A0A250WYT9_9CHLO</name>
<feature type="transmembrane region" description="Helical" evidence="1">
    <location>
        <begin position="82"/>
        <end position="103"/>
    </location>
</feature>
<keyword evidence="1" id="KW-0812">Transmembrane</keyword>
<comment type="caution">
    <text evidence="3">The sequence shown here is derived from an EMBL/GenBank/DDBJ whole genome shotgun (WGS) entry which is preliminary data.</text>
</comment>
<feature type="transmembrane region" description="Helical" evidence="1">
    <location>
        <begin position="123"/>
        <end position="146"/>
    </location>
</feature>
<keyword evidence="1" id="KW-0472">Membrane</keyword>
<protein>
    <recommendedName>
        <fullName evidence="2">CAAX prenyl protease 2/Lysostaphin resistance protein A-like domain-containing protein</fullName>
    </recommendedName>
</protein>
<keyword evidence="1" id="KW-1133">Transmembrane helix</keyword>
<dbReference type="GO" id="GO:0004175">
    <property type="term" value="F:endopeptidase activity"/>
    <property type="evidence" value="ECO:0007669"/>
    <property type="project" value="UniProtKB-ARBA"/>
</dbReference>
<dbReference type="PANTHER" id="PTHR43592:SF15">
    <property type="entry name" value="CAAX AMINO TERMINAL PROTEASE FAMILY PROTEIN"/>
    <property type="match status" value="1"/>
</dbReference>
<organism evidence="3 4">
    <name type="scientific">Chlamydomonas eustigma</name>
    <dbReference type="NCBI Taxonomy" id="1157962"/>
    <lineage>
        <taxon>Eukaryota</taxon>
        <taxon>Viridiplantae</taxon>
        <taxon>Chlorophyta</taxon>
        <taxon>core chlorophytes</taxon>
        <taxon>Chlorophyceae</taxon>
        <taxon>CS clade</taxon>
        <taxon>Chlamydomonadales</taxon>
        <taxon>Chlamydomonadaceae</taxon>
        <taxon>Chlamydomonas</taxon>
    </lineage>
</organism>